<feature type="compositionally biased region" description="Polar residues" evidence="2">
    <location>
        <begin position="355"/>
        <end position="366"/>
    </location>
</feature>
<feature type="region of interest" description="Disordered" evidence="2">
    <location>
        <begin position="98"/>
        <end position="128"/>
    </location>
</feature>
<dbReference type="EMBL" id="NCSJ02000276">
    <property type="protein sequence ID" value="RFU26226.1"/>
    <property type="molecule type" value="Genomic_DNA"/>
</dbReference>
<dbReference type="Proteomes" id="UP000258309">
    <property type="component" value="Unassembled WGS sequence"/>
</dbReference>
<comment type="caution">
    <text evidence="3">The sequence shown here is derived from an EMBL/GenBank/DDBJ whole genome shotgun (WGS) entry which is preliminary data.</text>
</comment>
<feature type="compositionally biased region" description="Polar residues" evidence="2">
    <location>
        <begin position="102"/>
        <end position="128"/>
    </location>
</feature>
<dbReference type="AlphaFoldDB" id="A0A3E2GYK8"/>
<feature type="non-terminal residue" evidence="3">
    <location>
        <position position="1"/>
    </location>
</feature>
<feature type="compositionally biased region" description="Basic and acidic residues" evidence="2">
    <location>
        <begin position="54"/>
        <end position="65"/>
    </location>
</feature>
<name>A0A3E2GYK8_SCYLI</name>
<organism evidence="3 4">
    <name type="scientific">Scytalidium lignicola</name>
    <name type="common">Hyphomycete</name>
    <dbReference type="NCBI Taxonomy" id="5539"/>
    <lineage>
        <taxon>Eukaryota</taxon>
        <taxon>Fungi</taxon>
        <taxon>Dikarya</taxon>
        <taxon>Ascomycota</taxon>
        <taxon>Pezizomycotina</taxon>
        <taxon>Leotiomycetes</taxon>
        <taxon>Leotiomycetes incertae sedis</taxon>
        <taxon>Scytalidium</taxon>
    </lineage>
</organism>
<accession>A0A3E2GYK8</accession>
<feature type="coiled-coil region" evidence="1">
    <location>
        <begin position="609"/>
        <end position="636"/>
    </location>
</feature>
<evidence type="ECO:0000313" key="4">
    <source>
        <dbReference type="Proteomes" id="UP000258309"/>
    </source>
</evidence>
<feature type="compositionally biased region" description="Basic and acidic residues" evidence="2">
    <location>
        <begin position="1"/>
        <end position="11"/>
    </location>
</feature>
<feature type="non-terminal residue" evidence="3">
    <location>
        <position position="672"/>
    </location>
</feature>
<protein>
    <submittedName>
        <fullName evidence="3">Uncharacterized protein</fullName>
    </submittedName>
</protein>
<keyword evidence="1" id="KW-0175">Coiled coil</keyword>
<feature type="region of interest" description="Disordered" evidence="2">
    <location>
        <begin position="1"/>
        <end position="25"/>
    </location>
</feature>
<evidence type="ECO:0000313" key="3">
    <source>
        <dbReference type="EMBL" id="RFU26226.1"/>
    </source>
</evidence>
<reference evidence="3 4" key="1">
    <citation type="submission" date="2018-05" db="EMBL/GenBank/DDBJ databases">
        <title>Draft genome sequence of Scytalidium lignicola DSM 105466, a ubiquitous saprotrophic fungus.</title>
        <authorList>
            <person name="Buettner E."/>
            <person name="Gebauer A.M."/>
            <person name="Hofrichter M."/>
            <person name="Liers C."/>
            <person name="Kellner H."/>
        </authorList>
    </citation>
    <scope>NUCLEOTIDE SEQUENCE [LARGE SCALE GENOMIC DNA]</scope>
    <source>
        <strain evidence="3 4">DSM 105466</strain>
    </source>
</reference>
<proteinExistence type="predicted"/>
<evidence type="ECO:0000256" key="1">
    <source>
        <dbReference type="SAM" id="Coils"/>
    </source>
</evidence>
<feature type="compositionally biased region" description="Polar residues" evidence="2">
    <location>
        <begin position="317"/>
        <end position="348"/>
    </location>
</feature>
<feature type="region of interest" description="Disordered" evidence="2">
    <location>
        <begin position="284"/>
        <end position="388"/>
    </location>
</feature>
<dbReference type="STRING" id="5539.A0A3E2GYK8"/>
<feature type="coiled-coil region" evidence="1">
    <location>
        <begin position="461"/>
        <end position="495"/>
    </location>
</feature>
<dbReference type="OMA" id="HEVSIQK"/>
<feature type="region of interest" description="Disordered" evidence="2">
    <location>
        <begin position="54"/>
        <end position="83"/>
    </location>
</feature>
<feature type="region of interest" description="Disordered" evidence="2">
    <location>
        <begin position="538"/>
        <end position="564"/>
    </location>
</feature>
<feature type="compositionally biased region" description="Low complexity" evidence="2">
    <location>
        <begin position="367"/>
        <end position="378"/>
    </location>
</feature>
<keyword evidence="4" id="KW-1185">Reference proteome</keyword>
<dbReference type="OrthoDB" id="5427204at2759"/>
<feature type="region of interest" description="Disordered" evidence="2">
    <location>
        <begin position="243"/>
        <end position="265"/>
    </location>
</feature>
<sequence>MSKRPWEERMYSRGAAGGGAGQENLWSGSFLPQLDAIPYTRPQIPRTTAIADRGRYDAEHSEMMSKRPRYSASSGEATAQDHRYSPSKMVINAIRSPMYGAEQTTTTEASNYPPTKSENMHTQNRQDQSGLCQRCRRSLREMADFTNSGSAQESCEICCKSPELAYVTQAAAAGLSQLAETLRSGMSSGRRGVVQGPEQRRIGSADCPPIAQFGLKLTLNWLLGKINYVNELADQYVQRGPLDPGTNFNVDPEKPGPSYAQDGASDMMKRRYNSSTDEFGQVDAADDSAAPADANNPKRRSLAPGLSGPDSLPPMRSQASYYASTNSSDPMAHRSSNLQQATAQNRQLPSPPGRSLTSPTTLNFQASSSSVYGSSQSSGLPPATTLQQNNVSNVLPPISVAQSSDSALQAHTAALQHEVSVQKIALSSLQSEHDKLLAAFLRSQTRASALEKKHAVSDGEIISLTEEKLRLQGQVQELEKDVEELARSRDEFRQAAVQEGAQYIEIVKKATRLEEIASEERKNWSRIKADMERRIEALKAGRPIPDEPVSSTDAPRSGTPLGREPVAAVDTATAQRSESTPVVKLEQLAHELQLSRPGPQRLLTDSDSEKALQAEIRRLQQRCVEIEDALRAVAEEGRSMESTADKLKIVGKSILERVSVVLKGDESTASGT</sequence>
<evidence type="ECO:0000256" key="2">
    <source>
        <dbReference type="SAM" id="MobiDB-lite"/>
    </source>
</evidence>
<gene>
    <name evidence="3" type="ORF">B7463_g10130</name>
</gene>